<accession>A0A369K5X7</accession>
<reference evidence="3" key="1">
    <citation type="submission" date="2018-04" db="EMBL/GenBank/DDBJ databases">
        <title>Whole genome sequencing of Hypsizygus marmoreus.</title>
        <authorList>
            <person name="Choi I.-G."/>
            <person name="Min B."/>
            <person name="Kim J.-G."/>
            <person name="Kim S."/>
            <person name="Oh Y.-L."/>
            <person name="Kong W.-S."/>
            <person name="Park H."/>
            <person name="Jeong J."/>
            <person name="Song E.-S."/>
        </authorList>
    </citation>
    <scope>NUCLEOTIDE SEQUENCE [LARGE SCALE GENOMIC DNA]</scope>
    <source>
        <strain evidence="3">51987-8</strain>
    </source>
</reference>
<dbReference type="GO" id="GO:0043130">
    <property type="term" value="F:ubiquitin binding"/>
    <property type="evidence" value="ECO:0007669"/>
    <property type="project" value="InterPro"/>
</dbReference>
<dbReference type="InterPro" id="IPR041800">
    <property type="entry name" value="ASCC2_CUE"/>
</dbReference>
<feature type="compositionally biased region" description="Acidic residues" evidence="1">
    <location>
        <begin position="569"/>
        <end position="580"/>
    </location>
</feature>
<feature type="region of interest" description="Disordered" evidence="1">
    <location>
        <begin position="603"/>
        <end position="629"/>
    </location>
</feature>
<evidence type="ECO:0000313" key="4">
    <source>
        <dbReference type="Proteomes" id="UP000076154"/>
    </source>
</evidence>
<sequence length="739" mass="80410">MGNDSIYQLPAYPSLSVRKSLSPSQRATLNQTISASLLQTIALPPAKRATPAAKRFVESYAKDTALQVLQGLIWEPVSLSKDEKIIRKRVLLLAEKLASSDAGLDFQTLLDLSIIYAPSNASKMRSIVSSSLQSDPSLIQSIQNDLVPAFMQLLNYNQGLYSIRKASHCLSSFLHASPPEIIRCFAHNKPFLIHLAELYDTGLDSIATFYGRSIDVNAPDPTDEWQPIFVQTKVSLIDAFHTTINTLLTDLAAASGHQLAAESERTFDIIFALLDVRASHPHPHETTPYLDQSLLGDYQHSYSLSQTLAAALRHASEKDARLDLLESSLAALEWPSSTTTKGKDPGALKILLGSSGIAPGIDNLGNGSRVRSTASGKGKGKGKERDFPEAGADVNVPQESHVPDIDMKITQVLDILPETPAEYIRALLEHPPYNGNPENVVEALLEGTAPGPDELQSGGGELPRSVAVHVDEDVGAYVRERRNVFDDEVMDLNRMRFGKRRDREDESTVLRDRTFIEQMKADILRRAEEISDDEELSGDAEDTKPKPKGSDLAFDDADEAPAVTIGGDGESDSEGGEDAEQQPQPQNIETILELAYIRDPKVFDRDSATRREKARAELKERTGWEDEQIEGWRIMLERNPRKDKILQKHEFAGNQPWIAPAPSASGSGPRGGARGRGRGGGGGGGRGRGGGGGPGAGGGEDSTRERAWKDKNKASRGNHNRKRGHDKKMARAGAGVVPS</sequence>
<feature type="compositionally biased region" description="Basic and acidic residues" evidence="1">
    <location>
        <begin position="603"/>
        <end position="624"/>
    </location>
</feature>
<organism evidence="3 4">
    <name type="scientific">Hypsizygus marmoreus</name>
    <name type="common">White beech mushroom</name>
    <name type="synonym">Agaricus marmoreus</name>
    <dbReference type="NCBI Taxonomy" id="39966"/>
    <lineage>
        <taxon>Eukaryota</taxon>
        <taxon>Fungi</taxon>
        <taxon>Dikarya</taxon>
        <taxon>Basidiomycota</taxon>
        <taxon>Agaricomycotina</taxon>
        <taxon>Agaricomycetes</taxon>
        <taxon>Agaricomycetidae</taxon>
        <taxon>Agaricales</taxon>
        <taxon>Tricholomatineae</taxon>
        <taxon>Lyophyllaceae</taxon>
        <taxon>Hypsizygus</taxon>
    </lineage>
</organism>
<dbReference type="AlphaFoldDB" id="A0A369K5X7"/>
<dbReference type="InterPro" id="IPR009060">
    <property type="entry name" value="UBA-like_sf"/>
</dbReference>
<feature type="domain" description="CUE" evidence="2">
    <location>
        <begin position="404"/>
        <end position="449"/>
    </location>
</feature>
<feature type="compositionally biased region" description="Polar residues" evidence="1">
    <location>
        <begin position="365"/>
        <end position="375"/>
    </location>
</feature>
<evidence type="ECO:0000256" key="1">
    <source>
        <dbReference type="SAM" id="MobiDB-lite"/>
    </source>
</evidence>
<dbReference type="InterPro" id="IPR003892">
    <property type="entry name" value="CUE"/>
</dbReference>
<feature type="compositionally biased region" description="Basic and acidic residues" evidence="1">
    <location>
        <begin position="701"/>
        <end position="713"/>
    </location>
</feature>
<dbReference type="Pfam" id="PF02845">
    <property type="entry name" value="CUE"/>
    <property type="match status" value="1"/>
</dbReference>
<proteinExistence type="predicted"/>
<dbReference type="InParanoid" id="A0A369K5X7"/>
<dbReference type="Gene3D" id="1.10.8.10">
    <property type="entry name" value="DNA helicase RuvA subunit, C-terminal domain"/>
    <property type="match status" value="1"/>
</dbReference>
<dbReference type="Proteomes" id="UP000076154">
    <property type="component" value="Unassembled WGS sequence"/>
</dbReference>
<feature type="compositionally biased region" description="Acidic residues" evidence="1">
    <location>
        <begin position="530"/>
        <end position="540"/>
    </location>
</feature>
<feature type="compositionally biased region" description="Basic residues" evidence="1">
    <location>
        <begin position="714"/>
        <end position="730"/>
    </location>
</feature>
<dbReference type="PROSITE" id="PS51140">
    <property type="entry name" value="CUE"/>
    <property type="match status" value="1"/>
</dbReference>
<feature type="region of interest" description="Disordered" evidence="1">
    <location>
        <begin position="362"/>
        <end position="397"/>
    </location>
</feature>
<dbReference type="CDD" id="cd14364">
    <property type="entry name" value="CUE_ASCC2"/>
    <property type="match status" value="1"/>
</dbReference>
<dbReference type="SUPFAM" id="SSF46934">
    <property type="entry name" value="UBA-like"/>
    <property type="match status" value="1"/>
</dbReference>
<evidence type="ECO:0000313" key="3">
    <source>
        <dbReference type="EMBL" id="RDB30021.1"/>
    </source>
</evidence>
<feature type="region of interest" description="Disordered" evidence="1">
    <location>
        <begin position="647"/>
        <end position="739"/>
    </location>
</feature>
<feature type="compositionally biased region" description="Gly residues" evidence="1">
    <location>
        <begin position="668"/>
        <end position="700"/>
    </location>
</feature>
<dbReference type="PANTHER" id="PTHR21494">
    <property type="entry name" value="ACTIVATING SIGNAL COINTEGRATOR 1 COMPLEX SUBUNIT 2 ASC-1 COMPLEX SUBUNIT P100"/>
    <property type="match status" value="1"/>
</dbReference>
<gene>
    <name evidence="3" type="primary">CUE3</name>
    <name evidence="3" type="ORF">Hypma_014124</name>
</gene>
<feature type="region of interest" description="Disordered" evidence="1">
    <location>
        <begin position="527"/>
        <end position="587"/>
    </location>
</feature>
<dbReference type="OrthoDB" id="5577209at2759"/>
<evidence type="ECO:0000259" key="2">
    <source>
        <dbReference type="PROSITE" id="PS51140"/>
    </source>
</evidence>
<protein>
    <submittedName>
        <fullName evidence="3">CUE domain-containing protein 3</fullName>
    </submittedName>
</protein>
<keyword evidence="4" id="KW-1185">Reference proteome</keyword>
<dbReference type="InterPro" id="IPR052586">
    <property type="entry name" value="ASCC2"/>
</dbReference>
<comment type="caution">
    <text evidence="3">The sequence shown here is derived from an EMBL/GenBank/DDBJ whole genome shotgun (WGS) entry which is preliminary data.</text>
</comment>
<dbReference type="PANTHER" id="PTHR21494:SF0">
    <property type="entry name" value="ACTIVATING SIGNAL COINTEGRATOR 1 COMPLEX SUBUNIT 2"/>
    <property type="match status" value="1"/>
</dbReference>
<name>A0A369K5X7_HYPMA</name>
<dbReference type="SMART" id="SM00546">
    <property type="entry name" value="CUE"/>
    <property type="match status" value="1"/>
</dbReference>
<dbReference type="EMBL" id="LUEZ02000009">
    <property type="protein sequence ID" value="RDB30021.1"/>
    <property type="molecule type" value="Genomic_DNA"/>
</dbReference>